<comment type="caution">
    <text evidence="2">The sequence shown here is derived from an EMBL/GenBank/DDBJ whole genome shotgun (WGS) entry which is preliminary data.</text>
</comment>
<sequence>MRHLITLFIGIELFSYSSTTQNPEISFADNPVVAHRGAWKAKDLPQNSVAALKEAIDLKCTGSEFDVRMTADNILIVTHDADYAGLDIETSTYNELAKHKLSNGEILPTLRDYIVAGMTNNSTTALVCELKPSKIEGRNIRIAEKTVALVKELEAEAYISYYISFSYELIKRIKDIEPKSKVLYLDGSKSPQELKTDGITGLDYAVWKLKNNKHWIVEAKVLDLKLNSWTVNKQNDIDWLLTEEFDYITTDEPELTFERLKVISKSIIKE</sequence>
<dbReference type="Proteomes" id="UP000611215">
    <property type="component" value="Unassembled WGS sequence"/>
</dbReference>
<dbReference type="PROSITE" id="PS51704">
    <property type="entry name" value="GP_PDE"/>
    <property type="match status" value="1"/>
</dbReference>
<dbReference type="Gene3D" id="3.20.20.190">
    <property type="entry name" value="Phosphatidylinositol (PI) phosphodiesterase"/>
    <property type="match status" value="1"/>
</dbReference>
<dbReference type="EMBL" id="JADOET010000001">
    <property type="protein sequence ID" value="MBF8148281.1"/>
    <property type="molecule type" value="Genomic_DNA"/>
</dbReference>
<dbReference type="RefSeq" id="WP_195869572.1">
    <property type="nucleotide sequence ID" value="NZ_JADOET010000001.1"/>
</dbReference>
<evidence type="ECO:0000259" key="1">
    <source>
        <dbReference type="PROSITE" id="PS51704"/>
    </source>
</evidence>
<feature type="domain" description="GP-PDE" evidence="1">
    <location>
        <begin position="30"/>
        <end position="260"/>
    </location>
</feature>
<dbReference type="InterPro" id="IPR030395">
    <property type="entry name" value="GP_PDE_dom"/>
</dbReference>
<evidence type="ECO:0000313" key="2">
    <source>
        <dbReference type="EMBL" id="MBF8148281.1"/>
    </source>
</evidence>
<reference evidence="2 3" key="1">
    <citation type="submission" date="2020-11" db="EMBL/GenBank/DDBJ databases">
        <title>Winogradskyella marina sp. nov., isolated from marine sediment.</title>
        <authorList>
            <person name="Bo J."/>
            <person name="Wang S."/>
            <person name="Song X."/>
            <person name="Du Z."/>
        </authorList>
    </citation>
    <scope>NUCLEOTIDE SEQUENCE [LARGE SCALE GENOMIC DNA]</scope>
    <source>
        <strain evidence="2 3">F6397</strain>
    </source>
</reference>
<protein>
    <submittedName>
        <fullName evidence="2">Glycerophosphodiester phosphodiesterase</fullName>
    </submittedName>
</protein>
<dbReference type="SUPFAM" id="SSF51695">
    <property type="entry name" value="PLC-like phosphodiesterases"/>
    <property type="match status" value="1"/>
</dbReference>
<proteinExistence type="predicted"/>
<dbReference type="PANTHER" id="PTHR46211">
    <property type="entry name" value="GLYCEROPHOSPHORYL DIESTER PHOSPHODIESTERASE"/>
    <property type="match status" value="1"/>
</dbReference>
<name>A0ABS0ECV4_9FLAO</name>
<dbReference type="InterPro" id="IPR017946">
    <property type="entry name" value="PLC-like_Pdiesterase_TIM-brl"/>
</dbReference>
<dbReference type="PANTHER" id="PTHR46211:SF1">
    <property type="entry name" value="GLYCEROPHOSPHODIESTER PHOSPHODIESTERASE, CYTOPLASMIC"/>
    <property type="match status" value="1"/>
</dbReference>
<organism evidence="2 3">
    <name type="scientific">Winogradskyella marina</name>
    <dbReference type="NCBI Taxonomy" id="2785530"/>
    <lineage>
        <taxon>Bacteria</taxon>
        <taxon>Pseudomonadati</taxon>
        <taxon>Bacteroidota</taxon>
        <taxon>Flavobacteriia</taxon>
        <taxon>Flavobacteriales</taxon>
        <taxon>Flavobacteriaceae</taxon>
        <taxon>Winogradskyella</taxon>
    </lineage>
</organism>
<gene>
    <name evidence="2" type="ORF">ITJ86_00130</name>
</gene>
<evidence type="ECO:0000313" key="3">
    <source>
        <dbReference type="Proteomes" id="UP000611215"/>
    </source>
</evidence>
<dbReference type="Pfam" id="PF03009">
    <property type="entry name" value="GDPD"/>
    <property type="match status" value="1"/>
</dbReference>
<keyword evidence="3" id="KW-1185">Reference proteome</keyword>
<accession>A0ABS0ECV4</accession>